<reference evidence="2 3" key="1">
    <citation type="submission" date="2023-06" db="EMBL/GenBank/DDBJ databases">
        <title>Draft genome sequence of Gleimia hominis type strain CCUG 57540T.</title>
        <authorList>
            <person name="Salva-Serra F."/>
            <person name="Cardew S."/>
            <person name="Jensie Markopoulos S."/>
            <person name="Ohlen M."/>
            <person name="Inganas E."/>
            <person name="Svensson-Stadler L."/>
            <person name="Moore E.R.B."/>
        </authorList>
    </citation>
    <scope>NUCLEOTIDE SEQUENCE [LARGE SCALE GENOMIC DNA]</scope>
    <source>
        <strain evidence="2 3">CCUG 57540</strain>
    </source>
</reference>
<organism evidence="2 3">
    <name type="scientific">Gleimia hominis</name>
    <dbReference type="NCBI Taxonomy" id="595468"/>
    <lineage>
        <taxon>Bacteria</taxon>
        <taxon>Bacillati</taxon>
        <taxon>Actinomycetota</taxon>
        <taxon>Actinomycetes</taxon>
        <taxon>Actinomycetales</taxon>
        <taxon>Actinomycetaceae</taxon>
        <taxon>Gleimia</taxon>
    </lineage>
</organism>
<gene>
    <name evidence="2" type="ORF">QS713_07995</name>
</gene>
<feature type="compositionally biased region" description="Low complexity" evidence="1">
    <location>
        <begin position="1480"/>
        <end position="1491"/>
    </location>
</feature>
<name>A0ABU3IC91_9ACTO</name>
<feature type="region of interest" description="Disordered" evidence="1">
    <location>
        <begin position="1359"/>
        <end position="1491"/>
    </location>
</feature>
<protein>
    <submittedName>
        <fullName evidence="2">Prevent-host-death family protein</fullName>
    </submittedName>
</protein>
<dbReference type="Proteomes" id="UP001247542">
    <property type="component" value="Unassembled WGS sequence"/>
</dbReference>
<dbReference type="EMBL" id="JASXSX010000004">
    <property type="protein sequence ID" value="MDT3767996.1"/>
    <property type="molecule type" value="Genomic_DNA"/>
</dbReference>
<evidence type="ECO:0000313" key="2">
    <source>
        <dbReference type="EMBL" id="MDT3767996.1"/>
    </source>
</evidence>
<feature type="compositionally biased region" description="Low complexity" evidence="1">
    <location>
        <begin position="1429"/>
        <end position="1438"/>
    </location>
</feature>
<accession>A0ABU3IC91</accession>
<feature type="compositionally biased region" description="Polar residues" evidence="1">
    <location>
        <begin position="1378"/>
        <end position="1416"/>
    </location>
</feature>
<feature type="compositionally biased region" description="Polar residues" evidence="1">
    <location>
        <begin position="1"/>
        <end position="16"/>
    </location>
</feature>
<feature type="region of interest" description="Disordered" evidence="1">
    <location>
        <begin position="1"/>
        <end position="33"/>
    </location>
</feature>
<feature type="region of interest" description="Disordered" evidence="1">
    <location>
        <begin position="258"/>
        <end position="278"/>
    </location>
</feature>
<sequence>MVSFFSSRSKPVSNPPQEVEDNPPEGAAKHADMRHHLEQWRRSLEQQSQVKRNSASYLNLTGAHPGGMAQLYSLRPTRLSSLVREKEAYENAVRIVHAQRADIAQSMRIHGGATLHMGIGSVRWNGAEDTQTSPLLLHPVLLSADEAGDPLLTLHGEIEVAPAVLRAVHAVGRNIDTDQVRALTLQEHGFTPTPALAQLRNQLGACLPGFEMREELVVGMFLSATYALEQELATKGEQISASPLVQALAGDAHARAQIPSTLPEPNPNDRDPWHELGVGDQLPETLDQVEAAAAGVNLMLETASTTGASPVVASMLAAGAKAGKRVMYVSGDQPRSTALMHELDQAGLDHAYARLAATSEADEHMTSVLGKIMSGNVALADANAIESTREQLKQVRDRLSSHTYHLHKPFPQWGISAYDALQVLTDLTGARPGPRTKVRFNAQVLTKLAQGGAETAKEALIDATRQRIFTNGDSDPWFGIIISSPEQVGPVVDSVAYLSRELLPDLRVNMSAAAGQTGLLPATTVAQWEEQLDMLDGVRDCLDVFQPAIFESSVADMVIATASRNWRRENGVEMKRSLRKRLTKQAKDLLRPGRYVEDLHEELRKVQKQRDVWRRYCEAGGWPKLPTGLTQMNEHAQTVRGQLEKLSPYLGSAYGDLTQMDINELSLLLDSLNRDRAGASALPERIRTLKTLHNLGLDALVKDLRARKAPDSMVEKELDLAWWASALGVMLAAESSLGGFDPSKLTQWIEQFRALDEAQVKSLAVETSDAIQKQRGRAMARWSNQDARLREALAAGTLTMPAVDQFRELELVRDLFPILITTPVLVPLVTDLDEPLDLVVIDAVEKLPVAELVPIVARAKQLVVVVAGGAQSESVEALQPLLARTQVHPRPQHVNEHVAKLLGAYSVPNAGAMVPVPRAGSALSITFVDGRGMPAPGATAVESSKEEVDAVVDLVVEHALMHPEESLAVATLSSVHADRVRAAVMDTVQTSPALANFFDQSNPEPFCVITPEDATGVRRDRVILSVGFAKTPHGRVLHNFGQISSSEGLELLARVLMAAGEKLHIVSAVHPEDFDRDRFGSDGPRMLLDLLSMAQGSQVQNTDWPTTQAAPDQLLIDLADRLYNVGVTVIPNLGVEGSFRIPLALGHPKLPGELLVAVLTDDAHYVNEPSLRRRDRFWPALLEEYGWSVRTELAMVVFIDPQKEADTILNMVMDALERRVGTDADAAADAPGSNAESDAYSQVPEPIVVDDDDEELVEPGMETAAMRRVRMKADAQIHGGEHVWEAPNRGREQELKVARGLPLAAYSDDQLDDVARWVRSDGKRRTTAQMVEELTSAIGLTRRGAPITAVLTNVVMRTNPGGNKGDLEQGHASEPVDNAQSVESELSPQVPASESTPQVPAFEANSQVPASESTSPAPEDTRAEEAAETSEGSSEAQTPVEPPEEPMLEFEALSDSEWLSAQSEDALDEAVDNDELQGTDPSADSAGDSDD</sequence>
<dbReference type="RefSeq" id="WP_313274268.1">
    <property type="nucleotide sequence ID" value="NZ_JASXSX010000004.1"/>
</dbReference>
<proteinExistence type="predicted"/>
<evidence type="ECO:0000313" key="3">
    <source>
        <dbReference type="Proteomes" id="UP001247542"/>
    </source>
</evidence>
<evidence type="ECO:0000256" key="1">
    <source>
        <dbReference type="SAM" id="MobiDB-lite"/>
    </source>
</evidence>
<feature type="compositionally biased region" description="Acidic residues" evidence="1">
    <location>
        <begin position="1442"/>
        <end position="1454"/>
    </location>
</feature>
<feature type="compositionally biased region" description="Acidic residues" evidence="1">
    <location>
        <begin position="1465"/>
        <end position="1477"/>
    </location>
</feature>
<keyword evidence="3" id="KW-1185">Reference proteome</keyword>
<comment type="caution">
    <text evidence="2">The sequence shown here is derived from an EMBL/GenBank/DDBJ whole genome shotgun (WGS) entry which is preliminary data.</text>
</comment>